<comment type="catalytic activity">
    <reaction evidence="1">
        <text>3-hydroxy-2-methylpropanoyl-CoA + H2O = 3-hydroxy-2-methylpropanoate + CoA + H(+)</text>
        <dbReference type="Rhea" id="RHEA:20888"/>
        <dbReference type="ChEBI" id="CHEBI:11805"/>
        <dbReference type="ChEBI" id="CHEBI:15377"/>
        <dbReference type="ChEBI" id="CHEBI:15378"/>
        <dbReference type="ChEBI" id="CHEBI:57287"/>
        <dbReference type="ChEBI" id="CHEBI:57340"/>
        <dbReference type="EC" id="3.1.2.4"/>
    </reaction>
</comment>
<dbReference type="InterPro" id="IPR018376">
    <property type="entry name" value="Enoyl-CoA_hyd/isom_CS"/>
</dbReference>
<evidence type="ECO:0000313" key="5">
    <source>
        <dbReference type="EMBL" id="OWV33695.1"/>
    </source>
</evidence>
<feature type="domain" description="Enoyl-CoA hydratase/isomerase" evidence="4">
    <location>
        <begin position="14"/>
        <end position="334"/>
    </location>
</feature>
<dbReference type="STRING" id="1234595.C725_2471"/>
<dbReference type="SUPFAM" id="SSF52096">
    <property type="entry name" value="ClpP/crotonase"/>
    <property type="match status" value="1"/>
</dbReference>
<evidence type="ECO:0000259" key="4">
    <source>
        <dbReference type="Pfam" id="PF16113"/>
    </source>
</evidence>
<dbReference type="Gene3D" id="3.90.226.10">
    <property type="entry name" value="2-enoyl-CoA Hydratase, Chain A, domain 1"/>
    <property type="match status" value="1"/>
</dbReference>
<protein>
    <recommendedName>
        <fullName evidence="2">3-hydroxyisobutyryl-CoA hydrolase</fullName>
        <ecNumber evidence="2">3.1.2.4</ecNumber>
    </recommendedName>
</protein>
<evidence type="ECO:0000256" key="3">
    <source>
        <dbReference type="ARBA" id="ARBA00022801"/>
    </source>
</evidence>
<dbReference type="GO" id="GO:0006574">
    <property type="term" value="P:L-valine catabolic process"/>
    <property type="evidence" value="ECO:0007669"/>
    <property type="project" value="TreeGrafter"/>
</dbReference>
<dbReference type="InterPro" id="IPR032259">
    <property type="entry name" value="HIBYL-CoA-H"/>
</dbReference>
<accession>A0A219B5R9</accession>
<dbReference type="EMBL" id="NFZT01000001">
    <property type="protein sequence ID" value="OWV33695.1"/>
    <property type="molecule type" value="Genomic_DNA"/>
</dbReference>
<dbReference type="Pfam" id="PF16113">
    <property type="entry name" value="ECH_2"/>
    <property type="match status" value="1"/>
</dbReference>
<proteinExistence type="predicted"/>
<dbReference type="Proteomes" id="UP000198462">
    <property type="component" value="Unassembled WGS sequence"/>
</dbReference>
<dbReference type="RefSeq" id="WP_088712472.1">
    <property type="nucleotide sequence ID" value="NZ_NFZT01000001.1"/>
</dbReference>
<comment type="caution">
    <text evidence="5">The sequence shown here is derived from an EMBL/GenBank/DDBJ whole genome shotgun (WGS) entry which is preliminary data.</text>
</comment>
<sequence length="344" mass="37272">MSDEVLFDRRGRLGLITLNRPKALNAINTAMCAAILEQLEAWETDDEIGAVAIVGTGDRAFCAGGDVVGLHRAGQAGSSDWEEFFATEYRMNHKIGTYAKPYVAILDGITMGGGVGLSIHAPYRVATENLLFAMPETGIGLIPDVGGTHALPRLPGELGAYLGLTGARLKAEDCLYAGIATHYTASGNVDGLLQALEVPVDSVAEVVEQFEAAPEQPPTVEAHREQIDKHFAASSVEEIMSSLSMGSEWAEGQRDTLMRMSPTSMKLTLRALREGADDDLAGCLKREYRVVGNIKNGHDFFEGVRAQLIDKDRKPRWDPSNLRDVGDDMVDGYFQTPPHGDLKL</sequence>
<dbReference type="PANTHER" id="PTHR43176:SF3">
    <property type="entry name" value="3-HYDROXYISOBUTYRYL-COA HYDROLASE, MITOCHONDRIAL"/>
    <property type="match status" value="1"/>
</dbReference>
<dbReference type="GO" id="GO:0003860">
    <property type="term" value="F:3-hydroxyisobutyryl-CoA hydrolase activity"/>
    <property type="evidence" value="ECO:0007669"/>
    <property type="project" value="UniProtKB-EC"/>
</dbReference>
<evidence type="ECO:0000313" key="6">
    <source>
        <dbReference type="Proteomes" id="UP000198462"/>
    </source>
</evidence>
<dbReference type="InterPro" id="IPR029045">
    <property type="entry name" value="ClpP/crotonase-like_dom_sf"/>
</dbReference>
<evidence type="ECO:0000256" key="1">
    <source>
        <dbReference type="ARBA" id="ARBA00001709"/>
    </source>
</evidence>
<dbReference type="CDD" id="cd06558">
    <property type="entry name" value="crotonase-like"/>
    <property type="match status" value="1"/>
</dbReference>
<dbReference type="PROSITE" id="PS00166">
    <property type="entry name" value="ENOYL_COA_HYDRATASE"/>
    <property type="match status" value="1"/>
</dbReference>
<gene>
    <name evidence="5" type="ORF">B5C34_09630</name>
</gene>
<dbReference type="InterPro" id="IPR045004">
    <property type="entry name" value="ECH_dom"/>
</dbReference>
<dbReference type="AlphaFoldDB" id="A0A219B5R9"/>
<dbReference type="EC" id="3.1.2.4" evidence="2"/>
<dbReference type="NCBIfam" id="NF004127">
    <property type="entry name" value="PRK05617.1"/>
    <property type="match status" value="1"/>
</dbReference>
<reference evidence="6" key="1">
    <citation type="submission" date="2017-05" db="EMBL/GenBank/DDBJ databases">
        <authorList>
            <person name="Lin X."/>
        </authorList>
    </citation>
    <scope>NUCLEOTIDE SEQUENCE [LARGE SCALE GENOMIC DNA]</scope>
    <source>
        <strain evidence="6">JLT2012</strain>
    </source>
</reference>
<dbReference type="OrthoDB" id="9790967at2"/>
<dbReference type="PANTHER" id="PTHR43176">
    <property type="entry name" value="3-HYDROXYISOBUTYRYL-COA HYDROLASE-RELATED"/>
    <property type="match status" value="1"/>
</dbReference>
<keyword evidence="6" id="KW-1185">Reference proteome</keyword>
<keyword evidence="3" id="KW-0378">Hydrolase</keyword>
<name>A0A219B5R9_9SPHN</name>
<organism evidence="5 6">
    <name type="scientific">Pacificimonas flava</name>
    <dbReference type="NCBI Taxonomy" id="1234595"/>
    <lineage>
        <taxon>Bacteria</taxon>
        <taxon>Pseudomonadati</taxon>
        <taxon>Pseudomonadota</taxon>
        <taxon>Alphaproteobacteria</taxon>
        <taxon>Sphingomonadales</taxon>
        <taxon>Sphingosinicellaceae</taxon>
        <taxon>Pacificimonas</taxon>
    </lineage>
</organism>
<dbReference type="FunFam" id="3.90.226.10:FF:000026">
    <property type="entry name" value="3-hydroxyisobutyryl-CoA hydrolase, mitochondrial"/>
    <property type="match status" value="1"/>
</dbReference>
<evidence type="ECO:0000256" key="2">
    <source>
        <dbReference type="ARBA" id="ARBA00011915"/>
    </source>
</evidence>